<name>A0A9I9DX18_CUCME</name>
<organism evidence="1">
    <name type="scientific">Cucumis melo</name>
    <name type="common">Muskmelon</name>
    <dbReference type="NCBI Taxonomy" id="3656"/>
    <lineage>
        <taxon>Eukaryota</taxon>
        <taxon>Viridiplantae</taxon>
        <taxon>Streptophyta</taxon>
        <taxon>Embryophyta</taxon>
        <taxon>Tracheophyta</taxon>
        <taxon>Spermatophyta</taxon>
        <taxon>Magnoliopsida</taxon>
        <taxon>eudicotyledons</taxon>
        <taxon>Gunneridae</taxon>
        <taxon>Pentapetalae</taxon>
        <taxon>rosids</taxon>
        <taxon>fabids</taxon>
        <taxon>Cucurbitales</taxon>
        <taxon>Cucurbitaceae</taxon>
        <taxon>Benincaseae</taxon>
        <taxon>Cucumis</taxon>
    </lineage>
</organism>
<accession>A0A9I9DX18</accession>
<dbReference type="AlphaFoldDB" id="A0A9I9DX18"/>
<dbReference type="Gramene" id="MELO3C025218.2.1">
    <property type="protein sequence ID" value="MELO3C025218.2.1"/>
    <property type="gene ID" value="MELO3C025218.2"/>
</dbReference>
<evidence type="ECO:0000313" key="1">
    <source>
        <dbReference type="EnsemblPlants" id="MELO3C025218.2.1"/>
    </source>
</evidence>
<reference evidence="1" key="1">
    <citation type="submission" date="2023-03" db="UniProtKB">
        <authorList>
            <consortium name="EnsemblPlants"/>
        </authorList>
    </citation>
    <scope>IDENTIFICATION</scope>
</reference>
<protein>
    <submittedName>
        <fullName evidence="1">Uncharacterized protein</fullName>
    </submittedName>
</protein>
<proteinExistence type="predicted"/>
<dbReference type="EnsemblPlants" id="MELO3C025218.2.1">
    <property type="protein sequence ID" value="MELO3C025218.2.1"/>
    <property type="gene ID" value="MELO3C025218.2"/>
</dbReference>
<sequence>MTICDEKRCAKIYGGWRLTNGRLKGLCEKTKAQIFNGGRLSEGDDRNDDMRRRRARQRWVLSG</sequence>